<name>T0RMJ9_SAPDV</name>
<dbReference type="VEuPathDB" id="FungiDB:SDRG_09045"/>
<dbReference type="Gene3D" id="1.10.472.10">
    <property type="entry name" value="Cyclin-like"/>
    <property type="match status" value="2"/>
</dbReference>
<evidence type="ECO:0000259" key="3">
    <source>
        <dbReference type="SMART" id="SM00385"/>
    </source>
</evidence>
<feature type="domain" description="Cyclin-like" evidence="3">
    <location>
        <begin position="65"/>
        <end position="148"/>
    </location>
</feature>
<dbReference type="GeneID" id="19949772"/>
<evidence type="ECO:0000313" key="5">
    <source>
        <dbReference type="Proteomes" id="UP000030762"/>
    </source>
</evidence>
<dbReference type="Pfam" id="PF00134">
    <property type="entry name" value="Cyclin_N"/>
    <property type="match status" value="1"/>
</dbReference>
<dbReference type="Proteomes" id="UP000030762">
    <property type="component" value="Unassembled WGS sequence"/>
</dbReference>
<proteinExistence type="inferred from homology"/>
<dbReference type="EMBL" id="JH767159">
    <property type="protein sequence ID" value="EQC33538.1"/>
    <property type="molecule type" value="Genomic_DNA"/>
</dbReference>
<dbReference type="STRING" id="1156394.T0RMJ9"/>
<comment type="similarity">
    <text evidence="2">Belongs to the cyclin family.</text>
</comment>
<dbReference type="RefSeq" id="XP_008613178.1">
    <property type="nucleotide sequence ID" value="XM_008614956.1"/>
</dbReference>
<evidence type="ECO:0000313" key="4">
    <source>
        <dbReference type="EMBL" id="EQC33538.1"/>
    </source>
</evidence>
<gene>
    <name evidence="4" type="ORF">SDRG_09045</name>
</gene>
<reference evidence="4 5" key="1">
    <citation type="submission" date="2012-04" db="EMBL/GenBank/DDBJ databases">
        <title>The Genome Sequence of Saprolegnia declina VS20.</title>
        <authorList>
            <consortium name="The Broad Institute Genome Sequencing Platform"/>
            <person name="Russ C."/>
            <person name="Nusbaum C."/>
            <person name="Tyler B."/>
            <person name="van West P."/>
            <person name="Dieguez-Uribeondo J."/>
            <person name="de Bruijn I."/>
            <person name="Tripathy S."/>
            <person name="Jiang R."/>
            <person name="Young S.K."/>
            <person name="Zeng Q."/>
            <person name="Gargeya S."/>
            <person name="Fitzgerald M."/>
            <person name="Haas B."/>
            <person name="Abouelleil A."/>
            <person name="Alvarado L."/>
            <person name="Arachchi H.M."/>
            <person name="Berlin A."/>
            <person name="Chapman S.B."/>
            <person name="Goldberg J."/>
            <person name="Griggs A."/>
            <person name="Gujja S."/>
            <person name="Hansen M."/>
            <person name="Howarth C."/>
            <person name="Imamovic A."/>
            <person name="Larimer J."/>
            <person name="McCowen C."/>
            <person name="Montmayeur A."/>
            <person name="Murphy C."/>
            <person name="Neiman D."/>
            <person name="Pearson M."/>
            <person name="Priest M."/>
            <person name="Roberts A."/>
            <person name="Saif S."/>
            <person name="Shea T."/>
            <person name="Sisk P."/>
            <person name="Sykes S."/>
            <person name="Wortman J."/>
            <person name="Nusbaum C."/>
            <person name="Birren B."/>
        </authorList>
    </citation>
    <scope>NUCLEOTIDE SEQUENCE [LARGE SCALE GENOMIC DNA]</scope>
    <source>
        <strain evidence="4 5">VS20</strain>
    </source>
</reference>
<protein>
    <recommendedName>
        <fullName evidence="3">Cyclin-like domain-containing protein</fullName>
    </recommendedName>
</protein>
<dbReference type="PANTHER" id="PTHR10177">
    <property type="entry name" value="CYCLINS"/>
    <property type="match status" value="1"/>
</dbReference>
<dbReference type="InterPro" id="IPR039361">
    <property type="entry name" value="Cyclin"/>
</dbReference>
<keyword evidence="1 2" id="KW-0195">Cyclin</keyword>
<organism evidence="4 5">
    <name type="scientific">Saprolegnia diclina (strain VS20)</name>
    <dbReference type="NCBI Taxonomy" id="1156394"/>
    <lineage>
        <taxon>Eukaryota</taxon>
        <taxon>Sar</taxon>
        <taxon>Stramenopiles</taxon>
        <taxon>Oomycota</taxon>
        <taxon>Saprolegniomycetes</taxon>
        <taxon>Saprolegniales</taxon>
        <taxon>Saprolegniaceae</taxon>
        <taxon>Saprolegnia</taxon>
    </lineage>
</organism>
<dbReference type="InterPro" id="IPR006671">
    <property type="entry name" value="Cyclin_N"/>
</dbReference>
<keyword evidence="5" id="KW-1185">Reference proteome</keyword>
<dbReference type="AlphaFoldDB" id="T0RMJ9"/>
<dbReference type="InterPro" id="IPR013763">
    <property type="entry name" value="Cyclin-like_dom"/>
</dbReference>
<evidence type="ECO:0000256" key="1">
    <source>
        <dbReference type="ARBA" id="ARBA00023127"/>
    </source>
</evidence>
<dbReference type="OMA" id="HSETFIA"/>
<dbReference type="InterPro" id="IPR036915">
    <property type="entry name" value="Cyclin-like_sf"/>
</dbReference>
<accession>T0RMJ9</accession>
<dbReference type="InParanoid" id="T0RMJ9"/>
<dbReference type="SMART" id="SM00385">
    <property type="entry name" value="CYCLIN"/>
    <property type="match status" value="2"/>
</dbReference>
<dbReference type="SUPFAM" id="SSF47954">
    <property type="entry name" value="Cyclin-like"/>
    <property type="match status" value="2"/>
</dbReference>
<dbReference type="eggNOG" id="KOG0656">
    <property type="taxonomic scope" value="Eukaryota"/>
</dbReference>
<sequence>MKSFMDLTCNEEPAMSVAYSLTPEAIEDSLAYLTRNQTKSQPNASYLATVQADGMVLEWRSNVVSWMTNLAGMLTFQVKTTALALNYFDRYLSVRSIQKKDVELIAMACVLAASKFNEQDALTVVEAVSIANDYSAADIVSAEKDLLKVLDWKLVAALPHDFLESYLALLDTDATVLDLCLDLLSRTAEDMSLLEYLPSTVALAVVSVACDMLHMPFPRARFELDASFGVVKEAVFALAHPAAPVEVECSTPTAPSKLKRSASPSGVEDVYSYDSPVCIKRQRLYSA</sequence>
<dbReference type="OrthoDB" id="64224at2759"/>
<feature type="domain" description="Cyclin-like" evidence="3">
    <location>
        <begin position="161"/>
        <end position="240"/>
    </location>
</feature>
<dbReference type="InterPro" id="IPR004367">
    <property type="entry name" value="Cyclin_C-dom"/>
</dbReference>
<dbReference type="Pfam" id="PF02984">
    <property type="entry name" value="Cyclin_C"/>
    <property type="match status" value="1"/>
</dbReference>
<evidence type="ECO:0000256" key="2">
    <source>
        <dbReference type="RuleBase" id="RU000383"/>
    </source>
</evidence>